<keyword evidence="10" id="KW-1185">Reference proteome</keyword>
<dbReference type="InterPro" id="IPR050560">
    <property type="entry name" value="MYB_TF"/>
</dbReference>
<feature type="region of interest" description="Disordered" evidence="6">
    <location>
        <begin position="355"/>
        <end position="387"/>
    </location>
</feature>
<dbReference type="EMBL" id="JAWXYG010000012">
    <property type="protein sequence ID" value="KAK4257063.1"/>
    <property type="molecule type" value="Genomic_DNA"/>
</dbReference>
<dbReference type="Proteomes" id="UP001293593">
    <property type="component" value="Unassembled WGS sequence"/>
</dbReference>
<dbReference type="GO" id="GO:0005634">
    <property type="term" value="C:nucleus"/>
    <property type="evidence" value="ECO:0007669"/>
    <property type="project" value="UniProtKB-SubCell"/>
</dbReference>
<evidence type="ECO:0000256" key="2">
    <source>
        <dbReference type="ARBA" id="ARBA00022737"/>
    </source>
</evidence>
<feature type="domain" description="HTH myb-type" evidence="8">
    <location>
        <begin position="280"/>
        <end position="330"/>
    </location>
</feature>
<reference evidence="9" key="1">
    <citation type="submission" date="2023-10" db="EMBL/GenBank/DDBJ databases">
        <title>Chromosome-level genome of the transformable northern wattle, Acacia crassicarpa.</title>
        <authorList>
            <person name="Massaro I."/>
            <person name="Sinha N.R."/>
            <person name="Poethig S."/>
            <person name="Leichty A.R."/>
        </authorList>
    </citation>
    <scope>NUCLEOTIDE SEQUENCE</scope>
    <source>
        <strain evidence="9">Acra3RX</strain>
        <tissue evidence="9">Leaf</tissue>
    </source>
</reference>
<dbReference type="FunFam" id="1.10.10.60:FF:000381">
    <property type="entry name" value="Transcription factor MYB119"/>
    <property type="match status" value="1"/>
</dbReference>
<evidence type="ECO:0000259" key="8">
    <source>
        <dbReference type="PROSITE" id="PS51294"/>
    </source>
</evidence>
<feature type="compositionally biased region" description="Low complexity" evidence="6">
    <location>
        <begin position="367"/>
        <end position="381"/>
    </location>
</feature>
<keyword evidence="3" id="KW-0805">Transcription regulation</keyword>
<evidence type="ECO:0000256" key="1">
    <source>
        <dbReference type="ARBA" id="ARBA00004123"/>
    </source>
</evidence>
<evidence type="ECO:0000256" key="4">
    <source>
        <dbReference type="ARBA" id="ARBA00023125"/>
    </source>
</evidence>
<comment type="subcellular location">
    <subcellularLocation>
        <location evidence="1">Nucleus</location>
    </subcellularLocation>
</comment>
<name>A0AAE1MC36_9FABA</name>
<evidence type="ECO:0000313" key="10">
    <source>
        <dbReference type="Proteomes" id="UP001293593"/>
    </source>
</evidence>
<dbReference type="InterPro" id="IPR009057">
    <property type="entry name" value="Homeodomain-like_sf"/>
</dbReference>
<proteinExistence type="predicted"/>
<sequence>MALETLKLSLTLNNISVTVSAMDLHANLRDNSCTSQPIMHNLQETYLRPNMKLDESPFGVPNSSSQGFLQDFNYHLDDDHHHNQFHLDGSSSSNPVAAFGMIRTLSFDSFDNFDVYECKPFVVDEINNNVQHAQVLDNFQYEANNYCSLNVPGQRNHQVNMNHQTYVPFNNNSQEIIKPVNFVVPDELSCISPSMNYYRKVGFNKKSNRLSSTTRTSNYRLRKKSNAVKGQWTIEEDRLLIQLVEQYGVRKWSHIAQMLPGRIGKQCRERWHNHLRPDIKKETWTEEEDKVLIEAHGEIGNKWAEIAKRLPGRTENSIKNHWNATKRRQYSKRKCRSKNPKPSLLQAYIKSLNLDQNPPLDYRKKSSSSNNNNTVTITNKSEASHSHHQLPDDRIFMPNNYGFKEALHFCFDESLLREDDDDLVGDKFEEKMATMVEFEEKKKELDLVEMMSQVNDAIIDM</sequence>
<dbReference type="InterPro" id="IPR001005">
    <property type="entry name" value="SANT/Myb"/>
</dbReference>
<feature type="domain" description="Myb-like" evidence="7">
    <location>
        <begin position="224"/>
        <end position="275"/>
    </location>
</feature>
<feature type="domain" description="HTH myb-type" evidence="8">
    <location>
        <begin position="224"/>
        <end position="279"/>
    </location>
</feature>
<dbReference type="AlphaFoldDB" id="A0AAE1MC36"/>
<dbReference type="PROSITE" id="PS51294">
    <property type="entry name" value="HTH_MYB"/>
    <property type="match status" value="2"/>
</dbReference>
<dbReference type="SUPFAM" id="SSF46689">
    <property type="entry name" value="Homeodomain-like"/>
    <property type="match status" value="1"/>
</dbReference>
<dbReference type="InterPro" id="IPR017930">
    <property type="entry name" value="Myb_dom"/>
</dbReference>
<protein>
    <submittedName>
        <fullName evidence="9">Uncharacterized protein</fullName>
    </submittedName>
</protein>
<gene>
    <name evidence="9" type="ORF">QN277_006702</name>
</gene>
<evidence type="ECO:0000259" key="7">
    <source>
        <dbReference type="PROSITE" id="PS50090"/>
    </source>
</evidence>
<dbReference type="GO" id="GO:0000981">
    <property type="term" value="F:DNA-binding transcription factor activity, RNA polymerase II-specific"/>
    <property type="evidence" value="ECO:0007669"/>
    <property type="project" value="TreeGrafter"/>
</dbReference>
<dbReference type="PANTHER" id="PTHR45614">
    <property type="entry name" value="MYB PROTEIN-RELATED"/>
    <property type="match status" value="1"/>
</dbReference>
<evidence type="ECO:0000256" key="6">
    <source>
        <dbReference type="SAM" id="MobiDB-lite"/>
    </source>
</evidence>
<dbReference type="Pfam" id="PF13921">
    <property type="entry name" value="Myb_DNA-bind_6"/>
    <property type="match status" value="1"/>
</dbReference>
<dbReference type="CDD" id="cd00167">
    <property type="entry name" value="SANT"/>
    <property type="match status" value="2"/>
</dbReference>
<evidence type="ECO:0000313" key="9">
    <source>
        <dbReference type="EMBL" id="KAK4257063.1"/>
    </source>
</evidence>
<dbReference type="Gene3D" id="1.10.10.60">
    <property type="entry name" value="Homeodomain-like"/>
    <property type="match status" value="2"/>
</dbReference>
<dbReference type="GO" id="GO:0000978">
    <property type="term" value="F:RNA polymerase II cis-regulatory region sequence-specific DNA binding"/>
    <property type="evidence" value="ECO:0007669"/>
    <property type="project" value="TreeGrafter"/>
</dbReference>
<keyword evidence="4" id="KW-0238">DNA-binding</keyword>
<dbReference type="PROSITE" id="PS50090">
    <property type="entry name" value="MYB_LIKE"/>
    <property type="match status" value="2"/>
</dbReference>
<feature type="domain" description="Myb-like" evidence="7">
    <location>
        <begin position="276"/>
        <end position="326"/>
    </location>
</feature>
<accession>A0AAE1MC36</accession>
<feature type="region of interest" description="Disordered" evidence="6">
    <location>
        <begin position="317"/>
        <end position="339"/>
    </location>
</feature>
<feature type="compositionally biased region" description="Basic residues" evidence="6">
    <location>
        <begin position="324"/>
        <end position="339"/>
    </location>
</feature>
<dbReference type="FunFam" id="1.10.10.60:FF:000010">
    <property type="entry name" value="Transcriptional activator Myb isoform A"/>
    <property type="match status" value="1"/>
</dbReference>
<evidence type="ECO:0000256" key="5">
    <source>
        <dbReference type="ARBA" id="ARBA00023242"/>
    </source>
</evidence>
<comment type="caution">
    <text evidence="9">The sequence shown here is derived from an EMBL/GenBank/DDBJ whole genome shotgun (WGS) entry which is preliminary data.</text>
</comment>
<keyword evidence="3" id="KW-0804">Transcription</keyword>
<organism evidence="9 10">
    <name type="scientific">Acacia crassicarpa</name>
    <name type="common">northern wattle</name>
    <dbReference type="NCBI Taxonomy" id="499986"/>
    <lineage>
        <taxon>Eukaryota</taxon>
        <taxon>Viridiplantae</taxon>
        <taxon>Streptophyta</taxon>
        <taxon>Embryophyta</taxon>
        <taxon>Tracheophyta</taxon>
        <taxon>Spermatophyta</taxon>
        <taxon>Magnoliopsida</taxon>
        <taxon>eudicotyledons</taxon>
        <taxon>Gunneridae</taxon>
        <taxon>Pentapetalae</taxon>
        <taxon>rosids</taxon>
        <taxon>fabids</taxon>
        <taxon>Fabales</taxon>
        <taxon>Fabaceae</taxon>
        <taxon>Caesalpinioideae</taxon>
        <taxon>mimosoid clade</taxon>
        <taxon>Acacieae</taxon>
        <taxon>Acacia</taxon>
    </lineage>
</organism>
<evidence type="ECO:0000256" key="3">
    <source>
        <dbReference type="ARBA" id="ARBA00023015"/>
    </source>
</evidence>
<keyword evidence="2" id="KW-0677">Repeat</keyword>
<dbReference type="SMART" id="SM00717">
    <property type="entry name" value="SANT"/>
    <property type="match status" value="2"/>
</dbReference>
<dbReference type="PANTHER" id="PTHR45614:SF285">
    <property type="entry name" value="TRANSCRIPTION FACTOR MYB98"/>
    <property type="match status" value="1"/>
</dbReference>
<keyword evidence="5" id="KW-0539">Nucleus</keyword>